<gene>
    <name evidence="1" type="ORF">MKW98_000930</name>
</gene>
<dbReference type="AlphaFoldDB" id="A0AAD4SF26"/>
<evidence type="ECO:0000313" key="2">
    <source>
        <dbReference type="Proteomes" id="UP001202328"/>
    </source>
</evidence>
<reference evidence="1" key="1">
    <citation type="submission" date="2022-04" db="EMBL/GenBank/DDBJ databases">
        <title>A functionally conserved STORR gene fusion in Papaver species that diverged 16.8 million years ago.</title>
        <authorList>
            <person name="Catania T."/>
        </authorList>
    </citation>
    <scope>NUCLEOTIDE SEQUENCE</scope>
    <source>
        <strain evidence="1">S-188037</strain>
    </source>
</reference>
<accession>A0AAD4SF26</accession>
<feature type="non-terminal residue" evidence="1">
    <location>
        <position position="1"/>
    </location>
</feature>
<sequence length="209" mass="23494">MVRVFGFLTIPVKSREAGRIRFWGFSSTTAAGRINQLHTIHSWAFLEVNAIPQYNRLTEIESKPEVIVGMILVKMQLNCQLIHSVLSNDMEALENVTAECDFDSKQGSDCGEKEVVEGNVVMLEWLADWFSLVLRVQENEKSHILFLGLRSILGLTRLYQGNPDLALIPLWNFCDSLTSVGLILHMAKAQKIVDGGLWSSCSMKYMCGI</sequence>
<name>A0AAD4SF26_9MAGN</name>
<evidence type="ECO:0000313" key="1">
    <source>
        <dbReference type="EMBL" id="KAI3900030.1"/>
    </source>
</evidence>
<comment type="caution">
    <text evidence="1">The sequence shown here is derived from an EMBL/GenBank/DDBJ whole genome shotgun (WGS) entry which is preliminary data.</text>
</comment>
<dbReference type="Proteomes" id="UP001202328">
    <property type="component" value="Unassembled WGS sequence"/>
</dbReference>
<keyword evidence="2" id="KW-1185">Reference proteome</keyword>
<proteinExistence type="predicted"/>
<protein>
    <submittedName>
        <fullName evidence="1">Uncharacterized protein</fullName>
    </submittedName>
</protein>
<organism evidence="1 2">
    <name type="scientific">Papaver atlanticum</name>
    <dbReference type="NCBI Taxonomy" id="357466"/>
    <lineage>
        <taxon>Eukaryota</taxon>
        <taxon>Viridiplantae</taxon>
        <taxon>Streptophyta</taxon>
        <taxon>Embryophyta</taxon>
        <taxon>Tracheophyta</taxon>
        <taxon>Spermatophyta</taxon>
        <taxon>Magnoliopsida</taxon>
        <taxon>Ranunculales</taxon>
        <taxon>Papaveraceae</taxon>
        <taxon>Papaveroideae</taxon>
        <taxon>Papaver</taxon>
    </lineage>
</organism>
<dbReference type="EMBL" id="JAJJMB010011750">
    <property type="protein sequence ID" value="KAI3900030.1"/>
    <property type="molecule type" value="Genomic_DNA"/>
</dbReference>